<reference evidence="5" key="1">
    <citation type="submission" date="2020-07" db="EMBL/GenBank/DDBJ databases">
        <title>Metabolic diversity and evolutionary history of the archaeal phylum ###Micrarchaeota### uncovered from a freshwater lake metagenome.</title>
        <authorList>
            <person name="Kadnikov V.V."/>
            <person name="Savvichev A.S."/>
            <person name="Mardanov A.V."/>
            <person name="Beletsky A.V."/>
            <person name="Chupakov A.V."/>
            <person name="Kokryatskaya N.M."/>
            <person name="Pimenov N.V."/>
            <person name="Ravin N.V."/>
        </authorList>
    </citation>
    <scope>NUCLEOTIDE SEQUENCE [LARGE SCALE GENOMIC DNA]</scope>
</reference>
<keyword evidence="2" id="KW-0479">Metal-binding</keyword>
<comment type="subunit">
    <text evidence="2">Heterodimer composed of Spt4 and Spt5.</text>
</comment>
<dbReference type="Proteomes" id="UP000510821">
    <property type="component" value="Chromosome"/>
</dbReference>
<dbReference type="PANTHER" id="PTHR40704:SF1">
    <property type="entry name" value="TRANSCRIPTION ELONGATION FACTOR SPT4"/>
    <property type="match status" value="1"/>
</dbReference>
<evidence type="ECO:0000256" key="2">
    <source>
        <dbReference type="HAMAP-Rule" id="MF_00949"/>
    </source>
</evidence>
<dbReference type="GO" id="GO:0000428">
    <property type="term" value="C:DNA-directed RNA polymerase complex"/>
    <property type="evidence" value="ECO:0007669"/>
    <property type="project" value="UniProtKB-KW"/>
</dbReference>
<dbReference type="HAMAP" id="MF_00949">
    <property type="entry name" value="Spt4_arch"/>
    <property type="match status" value="1"/>
</dbReference>
<dbReference type="GO" id="GO:0008270">
    <property type="term" value="F:zinc ion binding"/>
    <property type="evidence" value="ECO:0007669"/>
    <property type="project" value="UniProtKB-UniRule"/>
</dbReference>
<sequence>MVEKACKKCRFVVSEGSKCPNCGGTELTDKWSSYLIVFDAEKSELAKKIEAKLPGKYALRIKG</sequence>
<keyword evidence="2" id="KW-0805">Transcription regulation</keyword>
<dbReference type="InterPro" id="IPR007178">
    <property type="entry name" value="Spt4_arch"/>
</dbReference>
<dbReference type="EMBL" id="CP058998">
    <property type="protein sequence ID" value="QLJ52327.1"/>
    <property type="molecule type" value="Genomic_DNA"/>
</dbReference>
<comment type="function">
    <text evidence="2">Stimulates transcription elongation.</text>
</comment>
<feature type="binding site" evidence="2">
    <location>
        <position position="9"/>
    </location>
    <ligand>
        <name>Zn(2+)</name>
        <dbReference type="ChEBI" id="CHEBI:29105"/>
    </ligand>
</feature>
<evidence type="ECO:0000256" key="1">
    <source>
        <dbReference type="ARBA" id="ARBA00023163"/>
    </source>
</evidence>
<dbReference type="PANTHER" id="PTHR40704">
    <property type="entry name" value="TRANSCRIPTION ELONGATION FACTOR SPT4"/>
    <property type="match status" value="1"/>
</dbReference>
<evidence type="ECO:0000313" key="5">
    <source>
        <dbReference type="Proteomes" id="UP000510821"/>
    </source>
</evidence>
<name>A0A7D5XPB5_FERL1</name>
<dbReference type="Gene3D" id="2.20.28.90">
    <property type="match status" value="1"/>
</dbReference>
<keyword evidence="4" id="KW-0240">DNA-directed RNA polymerase</keyword>
<dbReference type="NCBIfam" id="NF041664">
    <property type="entry name" value="RNAP_arch_Epp"/>
    <property type="match status" value="1"/>
</dbReference>
<dbReference type="InterPro" id="IPR029040">
    <property type="entry name" value="RPABC4/Spt4"/>
</dbReference>
<gene>
    <name evidence="2" type="primary">spt4</name>
    <name evidence="4" type="ORF">Sv326_0152</name>
</gene>
<feature type="binding site" evidence="2">
    <location>
        <position position="6"/>
    </location>
    <ligand>
        <name>Zn(2+)</name>
        <dbReference type="ChEBI" id="CHEBI:29105"/>
    </ligand>
</feature>
<keyword evidence="1 2" id="KW-0804">Transcription</keyword>
<dbReference type="Pfam" id="PF06093">
    <property type="entry name" value="Spt4"/>
    <property type="match status" value="1"/>
</dbReference>
<dbReference type="SUPFAM" id="SSF63393">
    <property type="entry name" value="RNA polymerase subunits"/>
    <property type="match status" value="1"/>
</dbReference>
<dbReference type="GO" id="GO:0006355">
    <property type="term" value="P:regulation of DNA-templated transcription"/>
    <property type="evidence" value="ECO:0007669"/>
    <property type="project" value="UniProtKB-UniRule"/>
</dbReference>
<protein>
    <recommendedName>
        <fullName evidence="2">Transcription elongation factor Spt4</fullName>
    </recommendedName>
</protein>
<dbReference type="KEGG" id="flt:Sv326_0152"/>
<accession>A0A7D5XPB5</accession>
<dbReference type="SMART" id="SM01389">
    <property type="entry name" value="Spt4"/>
    <property type="match status" value="1"/>
</dbReference>
<feature type="binding site" evidence="2">
    <location>
        <position position="19"/>
    </location>
    <ligand>
        <name>Zn(2+)</name>
        <dbReference type="ChEBI" id="CHEBI:29105"/>
    </ligand>
</feature>
<dbReference type="InterPro" id="IPR022800">
    <property type="entry name" value="Spt4/RpoE2_Znf"/>
</dbReference>
<evidence type="ECO:0000259" key="3">
    <source>
        <dbReference type="SMART" id="SM01389"/>
    </source>
</evidence>
<keyword evidence="2" id="KW-0862">Zinc</keyword>
<evidence type="ECO:0000313" key="4">
    <source>
        <dbReference type="EMBL" id="QLJ52327.1"/>
    </source>
</evidence>
<dbReference type="AlphaFoldDB" id="A0A7D5XPB5"/>
<dbReference type="InterPro" id="IPR038589">
    <property type="entry name" value="Spt4_dom_sf"/>
</dbReference>
<feature type="domain" description="Spt4/RpoE2 zinc finger" evidence="3">
    <location>
        <begin position="3"/>
        <end position="62"/>
    </location>
</feature>
<organism evidence="4 5">
    <name type="scientific">Fermentimicrarchaeum limneticum</name>
    <dbReference type="NCBI Taxonomy" id="2795018"/>
    <lineage>
        <taxon>Archaea</taxon>
        <taxon>Candidatus Micrarchaeota</taxon>
        <taxon>Candidatus Fermentimicrarchaeales</taxon>
        <taxon>Candidatus Fermentimicrarchaeaceae</taxon>
        <taxon>Candidatus Fermentimicrarchaeum</taxon>
    </lineage>
</organism>
<proteinExistence type="inferred from homology"/>
<feature type="binding site" evidence="2">
    <location>
        <position position="22"/>
    </location>
    <ligand>
        <name>Zn(2+)</name>
        <dbReference type="ChEBI" id="CHEBI:29105"/>
    </ligand>
</feature>
<comment type="similarity">
    <text evidence="2">Belongs to the archaeal Spt4 family.</text>
</comment>